<feature type="compositionally biased region" description="Gly residues" evidence="1">
    <location>
        <begin position="144"/>
        <end position="156"/>
    </location>
</feature>
<sequence length="303" mass="32127">MASSVSSPLFASLRPPAPTSSRCCAAPPQAAAPSAENAVPSRPAPLVAVGSHRRELVLGAALGTAAGPGARGRGRHVPAAGAVQSRLRLLPGLPQGHPRPPCRQCGTVRVRPAADLEADAGGQHPVRELLPAQVRRAVGGGEVRGREAGQGAGGGLAAHPLHQQAQRHHRGHRQPREADRLPGALRHRQHLRLRRARRHQRPEDRRPNLLQLRVGDSAGTDRFSQSGQGHRQGEHGGALRRKRQRQAVVVVGEGSQGHSGVVSSMIAAMDSVRCLVERVMTDEFLASNSGDEVMSCLSSYLKL</sequence>
<evidence type="ECO:0000313" key="2">
    <source>
        <dbReference type="EMBL" id="KAG2592365.1"/>
    </source>
</evidence>
<name>A0A8T0S587_PANVG</name>
<feature type="compositionally biased region" description="Basic residues" evidence="1">
    <location>
        <begin position="185"/>
        <end position="200"/>
    </location>
</feature>
<evidence type="ECO:0000256" key="1">
    <source>
        <dbReference type="SAM" id="MobiDB-lite"/>
    </source>
</evidence>
<keyword evidence="3" id="KW-1185">Reference proteome</keyword>
<protein>
    <submittedName>
        <fullName evidence="2">Uncharacterized protein</fullName>
    </submittedName>
</protein>
<gene>
    <name evidence="2" type="ORF">PVAP13_5NG542300</name>
</gene>
<feature type="compositionally biased region" description="Low complexity" evidence="1">
    <location>
        <begin position="25"/>
        <end position="40"/>
    </location>
</feature>
<proteinExistence type="predicted"/>
<reference evidence="2" key="1">
    <citation type="submission" date="2020-05" db="EMBL/GenBank/DDBJ databases">
        <title>WGS assembly of Panicum virgatum.</title>
        <authorList>
            <person name="Lovell J.T."/>
            <person name="Jenkins J."/>
            <person name="Shu S."/>
            <person name="Juenger T.E."/>
            <person name="Schmutz J."/>
        </authorList>
    </citation>
    <scope>NUCLEOTIDE SEQUENCE</scope>
    <source>
        <strain evidence="2">AP13</strain>
    </source>
</reference>
<comment type="caution">
    <text evidence="2">The sequence shown here is derived from an EMBL/GenBank/DDBJ whole genome shotgun (WGS) entry which is preliminary data.</text>
</comment>
<dbReference type="EMBL" id="CM029046">
    <property type="protein sequence ID" value="KAG2592365.1"/>
    <property type="molecule type" value="Genomic_DNA"/>
</dbReference>
<evidence type="ECO:0000313" key="3">
    <source>
        <dbReference type="Proteomes" id="UP000823388"/>
    </source>
</evidence>
<dbReference type="Proteomes" id="UP000823388">
    <property type="component" value="Chromosome 5N"/>
</dbReference>
<accession>A0A8T0S587</accession>
<feature type="region of interest" description="Disordered" evidence="1">
    <location>
        <begin position="144"/>
        <end position="243"/>
    </location>
</feature>
<organism evidence="2 3">
    <name type="scientific">Panicum virgatum</name>
    <name type="common">Blackwell switchgrass</name>
    <dbReference type="NCBI Taxonomy" id="38727"/>
    <lineage>
        <taxon>Eukaryota</taxon>
        <taxon>Viridiplantae</taxon>
        <taxon>Streptophyta</taxon>
        <taxon>Embryophyta</taxon>
        <taxon>Tracheophyta</taxon>
        <taxon>Spermatophyta</taxon>
        <taxon>Magnoliopsida</taxon>
        <taxon>Liliopsida</taxon>
        <taxon>Poales</taxon>
        <taxon>Poaceae</taxon>
        <taxon>PACMAD clade</taxon>
        <taxon>Panicoideae</taxon>
        <taxon>Panicodae</taxon>
        <taxon>Paniceae</taxon>
        <taxon>Panicinae</taxon>
        <taxon>Panicum</taxon>
        <taxon>Panicum sect. Hiantes</taxon>
    </lineage>
</organism>
<feature type="region of interest" description="Disordered" evidence="1">
    <location>
        <begin position="1"/>
        <end position="42"/>
    </location>
</feature>
<dbReference type="AlphaFoldDB" id="A0A8T0S587"/>